<dbReference type="OrthoDB" id="2987636at2"/>
<evidence type="ECO:0000313" key="2">
    <source>
        <dbReference type="EMBL" id="SMC03482.1"/>
    </source>
</evidence>
<accession>A0A1W1WBB4</accession>
<dbReference type="Proteomes" id="UP000192660">
    <property type="component" value="Unassembled WGS sequence"/>
</dbReference>
<dbReference type="EMBL" id="FWWY01000001">
    <property type="protein sequence ID" value="SMC03482.1"/>
    <property type="molecule type" value="Genomic_DNA"/>
</dbReference>
<feature type="region of interest" description="Disordered" evidence="1">
    <location>
        <begin position="30"/>
        <end position="73"/>
    </location>
</feature>
<name>A0A1W1WBB4_SULTA</name>
<dbReference type="PROSITE" id="PS51257">
    <property type="entry name" value="PROKAR_LIPOPROTEIN"/>
    <property type="match status" value="1"/>
</dbReference>
<organism evidence="2 3">
    <name type="scientific">Sulfobacillus thermosulfidooxidans (strain DSM 9293 / VKM B-1269 / AT-1)</name>
    <dbReference type="NCBI Taxonomy" id="929705"/>
    <lineage>
        <taxon>Bacteria</taxon>
        <taxon>Bacillati</taxon>
        <taxon>Bacillota</taxon>
        <taxon>Clostridia</taxon>
        <taxon>Eubacteriales</taxon>
        <taxon>Clostridiales Family XVII. Incertae Sedis</taxon>
        <taxon>Sulfobacillus</taxon>
    </lineage>
</organism>
<feature type="compositionally biased region" description="Low complexity" evidence="1">
    <location>
        <begin position="38"/>
        <end position="67"/>
    </location>
</feature>
<keyword evidence="3" id="KW-1185">Reference proteome</keyword>
<dbReference type="AlphaFoldDB" id="A0A1W1WBB4"/>
<sequence length="384" mass="41118">MVRHQLRLMGITGILVGLLAGCGMSLSTSGVSPKSHGSPLPSAQSPVAPSSSIPTPSSPAAKKTSSSGNYTDQAPIIVGTPGAIASNEAWPIRGSQISHTGTSFSTEQFTRQGFVIDGVHWLWPQGDTHPNDYLVVPTVISGRPYLIWAHLGHYTGNGVSRYPEAPAQLWMTPWRSQGGLLSRGAQLLTSDIPPIWSTTGQSIFAKRMNVASMAETAWIKWFHWGLVSHPYNPGPVREGQFPTVAWPETLYPAYNGIILVIETHLFNAAQGVAFNVYYLNLQQRTITGLASLSNGGGLFMGVAVWNGLVLDGEASLGVNGKISASVVTYNEVTGQRTMLPSSATIPNFYGYELVGQNILNNNGDKVTKVSIPLPILYSPSSQAF</sequence>
<gene>
    <name evidence="2" type="ORF">SAMN00768000_1112</name>
</gene>
<dbReference type="RefSeq" id="WP_139793473.1">
    <property type="nucleotide sequence ID" value="NZ_FWWY01000001.1"/>
</dbReference>
<evidence type="ECO:0000256" key="1">
    <source>
        <dbReference type="SAM" id="MobiDB-lite"/>
    </source>
</evidence>
<protein>
    <submittedName>
        <fullName evidence="2">Uncharacterized protein</fullName>
    </submittedName>
</protein>
<reference evidence="3" key="1">
    <citation type="submission" date="2017-04" db="EMBL/GenBank/DDBJ databases">
        <authorList>
            <person name="Varghese N."/>
            <person name="Submissions S."/>
        </authorList>
    </citation>
    <scope>NUCLEOTIDE SEQUENCE [LARGE SCALE GENOMIC DNA]</scope>
    <source>
        <strain evidence="3">DSM 9293</strain>
    </source>
</reference>
<evidence type="ECO:0000313" key="3">
    <source>
        <dbReference type="Proteomes" id="UP000192660"/>
    </source>
</evidence>
<proteinExistence type="predicted"/>